<gene>
    <name evidence="9" type="ORF">AAFF_G00299530</name>
</gene>
<dbReference type="SMART" id="SM00336">
    <property type="entry name" value="BBOX"/>
    <property type="match status" value="1"/>
</dbReference>
<dbReference type="EMBL" id="JAINUG010000427">
    <property type="protein sequence ID" value="KAJ8371858.1"/>
    <property type="molecule type" value="Genomic_DNA"/>
</dbReference>
<keyword evidence="5" id="KW-0175">Coiled coil</keyword>
<reference evidence="9" key="1">
    <citation type="journal article" date="2023" name="Science">
        <title>Genome structures resolve the early diversification of teleost fishes.</title>
        <authorList>
            <person name="Parey E."/>
            <person name="Louis A."/>
            <person name="Montfort J."/>
            <person name="Bouchez O."/>
            <person name="Roques C."/>
            <person name="Iampietro C."/>
            <person name="Lluch J."/>
            <person name="Castinel A."/>
            <person name="Donnadieu C."/>
            <person name="Desvignes T."/>
            <person name="Floi Bucao C."/>
            <person name="Jouanno E."/>
            <person name="Wen M."/>
            <person name="Mejri S."/>
            <person name="Dirks R."/>
            <person name="Jansen H."/>
            <person name="Henkel C."/>
            <person name="Chen W.J."/>
            <person name="Zahm M."/>
            <person name="Cabau C."/>
            <person name="Klopp C."/>
            <person name="Thompson A.W."/>
            <person name="Robinson-Rechavi M."/>
            <person name="Braasch I."/>
            <person name="Lecointre G."/>
            <person name="Bobe J."/>
            <person name="Postlethwait J.H."/>
            <person name="Berthelot C."/>
            <person name="Roest Crollius H."/>
            <person name="Guiguen Y."/>
        </authorList>
    </citation>
    <scope>NUCLEOTIDE SEQUENCE</scope>
    <source>
        <strain evidence="9">NC1722</strain>
    </source>
</reference>
<keyword evidence="10" id="KW-1185">Reference proteome</keyword>
<keyword evidence="1" id="KW-0479">Metal-binding</keyword>
<accession>A0AAD7R8M2</accession>
<dbReference type="SUPFAM" id="SSF57845">
    <property type="entry name" value="B-box zinc-binding domain"/>
    <property type="match status" value="1"/>
</dbReference>
<dbReference type="SMART" id="SM00504">
    <property type="entry name" value="Ubox"/>
    <property type="match status" value="1"/>
</dbReference>
<evidence type="ECO:0000256" key="2">
    <source>
        <dbReference type="ARBA" id="ARBA00022771"/>
    </source>
</evidence>
<organism evidence="9 10">
    <name type="scientific">Aldrovandia affinis</name>
    <dbReference type="NCBI Taxonomy" id="143900"/>
    <lineage>
        <taxon>Eukaryota</taxon>
        <taxon>Metazoa</taxon>
        <taxon>Chordata</taxon>
        <taxon>Craniata</taxon>
        <taxon>Vertebrata</taxon>
        <taxon>Euteleostomi</taxon>
        <taxon>Actinopterygii</taxon>
        <taxon>Neopterygii</taxon>
        <taxon>Teleostei</taxon>
        <taxon>Notacanthiformes</taxon>
        <taxon>Halosauridae</taxon>
        <taxon>Aldrovandia</taxon>
    </lineage>
</organism>
<dbReference type="InterPro" id="IPR013083">
    <property type="entry name" value="Znf_RING/FYVE/PHD"/>
</dbReference>
<dbReference type="SMART" id="SM00449">
    <property type="entry name" value="SPRY"/>
    <property type="match status" value="1"/>
</dbReference>
<dbReference type="InterPro" id="IPR050143">
    <property type="entry name" value="TRIM/RBCC"/>
</dbReference>
<protein>
    <recommendedName>
        <fullName evidence="11">Zinc-binding protein A33-like</fullName>
    </recommendedName>
</protein>
<dbReference type="PROSITE" id="PS50119">
    <property type="entry name" value="ZF_BBOX"/>
    <property type="match status" value="1"/>
</dbReference>
<feature type="domain" description="B box-type" evidence="7">
    <location>
        <begin position="85"/>
        <end position="126"/>
    </location>
</feature>
<dbReference type="Pfam" id="PF13445">
    <property type="entry name" value="zf-RING_UBOX"/>
    <property type="match status" value="1"/>
</dbReference>
<dbReference type="PRINTS" id="PR01407">
    <property type="entry name" value="BUTYPHLNCDUF"/>
</dbReference>
<evidence type="ECO:0000259" key="6">
    <source>
        <dbReference type="PROSITE" id="PS50089"/>
    </source>
</evidence>
<dbReference type="PANTHER" id="PTHR24103">
    <property type="entry name" value="E3 UBIQUITIN-PROTEIN LIGASE TRIM"/>
    <property type="match status" value="1"/>
</dbReference>
<evidence type="ECO:0000256" key="1">
    <source>
        <dbReference type="ARBA" id="ARBA00022723"/>
    </source>
</evidence>
<dbReference type="InterPro" id="IPR003613">
    <property type="entry name" value="Ubox_domain"/>
</dbReference>
<dbReference type="Gene3D" id="3.30.160.60">
    <property type="entry name" value="Classic Zinc Finger"/>
    <property type="match status" value="1"/>
</dbReference>
<dbReference type="SUPFAM" id="SSF57850">
    <property type="entry name" value="RING/U-box"/>
    <property type="match status" value="1"/>
</dbReference>
<evidence type="ECO:0008006" key="11">
    <source>
        <dbReference type="Google" id="ProtNLM"/>
    </source>
</evidence>
<feature type="coiled-coil region" evidence="5">
    <location>
        <begin position="148"/>
        <end position="233"/>
    </location>
</feature>
<dbReference type="PROSITE" id="PS50188">
    <property type="entry name" value="B302_SPRY"/>
    <property type="match status" value="1"/>
</dbReference>
<dbReference type="SMART" id="SM00184">
    <property type="entry name" value="RING"/>
    <property type="match status" value="1"/>
</dbReference>
<evidence type="ECO:0000256" key="3">
    <source>
        <dbReference type="ARBA" id="ARBA00022833"/>
    </source>
</evidence>
<dbReference type="GO" id="GO:0016567">
    <property type="term" value="P:protein ubiquitination"/>
    <property type="evidence" value="ECO:0007669"/>
    <property type="project" value="InterPro"/>
</dbReference>
<dbReference type="InterPro" id="IPR017907">
    <property type="entry name" value="Znf_RING_CS"/>
</dbReference>
<evidence type="ECO:0000313" key="10">
    <source>
        <dbReference type="Proteomes" id="UP001221898"/>
    </source>
</evidence>
<dbReference type="InterPro" id="IPR043136">
    <property type="entry name" value="B30.2/SPRY_sf"/>
</dbReference>
<dbReference type="Proteomes" id="UP001221898">
    <property type="component" value="Unassembled WGS sequence"/>
</dbReference>
<dbReference type="PROSITE" id="PS00518">
    <property type="entry name" value="ZF_RING_1"/>
    <property type="match status" value="1"/>
</dbReference>
<dbReference type="Pfam" id="PF25600">
    <property type="entry name" value="TRIM_CC"/>
    <property type="match status" value="1"/>
</dbReference>
<dbReference type="InterPro" id="IPR027370">
    <property type="entry name" value="Znf-RING_euk"/>
</dbReference>
<dbReference type="Gene3D" id="2.60.120.920">
    <property type="match status" value="1"/>
</dbReference>
<dbReference type="InterPro" id="IPR003877">
    <property type="entry name" value="SPRY_dom"/>
</dbReference>
<dbReference type="Gene3D" id="3.30.40.10">
    <property type="entry name" value="Zinc/RING finger domain, C3HC4 (zinc finger)"/>
    <property type="match status" value="1"/>
</dbReference>
<evidence type="ECO:0000259" key="7">
    <source>
        <dbReference type="PROSITE" id="PS50119"/>
    </source>
</evidence>
<dbReference type="InterPro" id="IPR006574">
    <property type="entry name" value="PRY"/>
</dbReference>
<dbReference type="AlphaFoldDB" id="A0AAD7R8M2"/>
<proteinExistence type="predicted"/>
<dbReference type="InterPro" id="IPR001870">
    <property type="entry name" value="B30.2/SPRY"/>
</dbReference>
<dbReference type="GO" id="GO:0004842">
    <property type="term" value="F:ubiquitin-protein transferase activity"/>
    <property type="evidence" value="ECO:0007669"/>
    <property type="project" value="InterPro"/>
</dbReference>
<evidence type="ECO:0000313" key="9">
    <source>
        <dbReference type="EMBL" id="KAJ8371858.1"/>
    </source>
</evidence>
<feature type="domain" description="RING-type" evidence="6">
    <location>
        <begin position="14"/>
        <end position="54"/>
    </location>
</feature>
<dbReference type="InterPro" id="IPR001841">
    <property type="entry name" value="Znf_RING"/>
</dbReference>
<dbReference type="SUPFAM" id="SSF49899">
    <property type="entry name" value="Concanavalin A-like lectins/glucanases"/>
    <property type="match status" value="1"/>
</dbReference>
<comment type="caution">
    <text evidence="9">The sequence shown here is derived from an EMBL/GenBank/DDBJ whole genome shotgun (WGS) entry which is preliminary data.</text>
</comment>
<name>A0AAD7R8M2_9TELE</name>
<dbReference type="PROSITE" id="PS50089">
    <property type="entry name" value="ZF_RING_2"/>
    <property type="match status" value="1"/>
</dbReference>
<keyword evidence="2 4" id="KW-0863">Zinc-finger</keyword>
<keyword evidence="3" id="KW-0862">Zinc</keyword>
<dbReference type="InterPro" id="IPR013320">
    <property type="entry name" value="ConA-like_dom_sf"/>
</dbReference>
<evidence type="ECO:0000256" key="4">
    <source>
        <dbReference type="PROSITE-ProRule" id="PRU00024"/>
    </source>
</evidence>
<dbReference type="Pfam" id="PF00643">
    <property type="entry name" value="zf-B_box"/>
    <property type="match status" value="1"/>
</dbReference>
<evidence type="ECO:0000259" key="8">
    <source>
        <dbReference type="PROSITE" id="PS50188"/>
    </source>
</evidence>
<dbReference type="InterPro" id="IPR058030">
    <property type="entry name" value="TRIM8/14/16/25/29/45/65_CC"/>
</dbReference>
<dbReference type="InterPro" id="IPR003879">
    <property type="entry name" value="Butyrophylin_SPRY"/>
</dbReference>
<dbReference type="InterPro" id="IPR000315">
    <property type="entry name" value="Znf_B-box"/>
</dbReference>
<dbReference type="Pfam" id="PF13765">
    <property type="entry name" value="PRY"/>
    <property type="match status" value="1"/>
</dbReference>
<dbReference type="SMART" id="SM00589">
    <property type="entry name" value="PRY"/>
    <property type="match status" value="1"/>
</dbReference>
<evidence type="ECO:0000256" key="5">
    <source>
        <dbReference type="SAM" id="Coils"/>
    </source>
</evidence>
<sequence length="469" mass="53754">MASSSFLPEEDITCPICFDIFMDPLVLKCSHSFCKTCLLKHWEEKGYRECPVCRRNTTEDPTCNRTLKNLCESFSKHRIQRPAAESEALCRLHGDKLKLFCLNDEEPICLICQTSEKHENHKLRPIQEAALKYKEKLITALRPLQDKLEDFNKNKQKSDQTAELIKNQAQNTERQIRAEFEKLRQFLRDEEAARIAALREEEEQKSRAMKKRIEKMKREISSLSDTIRAIEQEMKAEDISFLQNYKTTNRWYVNSQCKGADPEMMSGGCIDVAKHLENLKYRVWEKMLEIVHYTPVTLDPNSKGSHLILSADLSSVTCSEDRQHTCDFTDTISTSLWVLGSEGFISGTHCWEVEVGDNPTWALGVNEHLPGLGVREGEMWVMALTEGVYTASSTTGKLKLKLSVRGKLEKVRVHLDWDRGKLTFSDPSNNTCVHSFKHRFTEKLIPLFFIGSDCVPLRICPVNISVTVG</sequence>
<dbReference type="GO" id="GO:0008270">
    <property type="term" value="F:zinc ion binding"/>
    <property type="evidence" value="ECO:0007669"/>
    <property type="project" value="UniProtKB-KW"/>
</dbReference>
<feature type="domain" description="B30.2/SPRY" evidence="8">
    <location>
        <begin position="276"/>
        <end position="466"/>
    </location>
</feature>